<proteinExistence type="predicted"/>
<evidence type="ECO:0000313" key="2">
    <source>
        <dbReference type="Proteomes" id="UP001196413"/>
    </source>
</evidence>
<dbReference type="AlphaFoldDB" id="A0AAD5WGZ0"/>
<reference evidence="1" key="1">
    <citation type="submission" date="2021-06" db="EMBL/GenBank/DDBJ databases">
        <title>Parelaphostrongylus tenuis whole genome reference sequence.</title>
        <authorList>
            <person name="Garwood T.J."/>
            <person name="Larsen P.A."/>
            <person name="Fountain-Jones N.M."/>
            <person name="Garbe J.R."/>
            <person name="Macchietto M.G."/>
            <person name="Kania S.A."/>
            <person name="Gerhold R.W."/>
            <person name="Richards J.E."/>
            <person name="Wolf T.M."/>
        </authorList>
    </citation>
    <scope>NUCLEOTIDE SEQUENCE</scope>
    <source>
        <strain evidence="1">MNPRO001-30</strain>
        <tissue evidence="1">Meninges</tissue>
    </source>
</reference>
<evidence type="ECO:0000313" key="1">
    <source>
        <dbReference type="EMBL" id="KAJ1369590.1"/>
    </source>
</evidence>
<organism evidence="1 2">
    <name type="scientific">Parelaphostrongylus tenuis</name>
    <name type="common">Meningeal worm</name>
    <dbReference type="NCBI Taxonomy" id="148309"/>
    <lineage>
        <taxon>Eukaryota</taxon>
        <taxon>Metazoa</taxon>
        <taxon>Ecdysozoa</taxon>
        <taxon>Nematoda</taxon>
        <taxon>Chromadorea</taxon>
        <taxon>Rhabditida</taxon>
        <taxon>Rhabditina</taxon>
        <taxon>Rhabditomorpha</taxon>
        <taxon>Strongyloidea</taxon>
        <taxon>Metastrongylidae</taxon>
        <taxon>Parelaphostrongylus</taxon>
    </lineage>
</organism>
<name>A0AAD5WGZ0_PARTN</name>
<comment type="caution">
    <text evidence="1">The sequence shown here is derived from an EMBL/GenBank/DDBJ whole genome shotgun (WGS) entry which is preliminary data.</text>
</comment>
<keyword evidence="2" id="KW-1185">Reference proteome</keyword>
<accession>A0AAD5WGZ0</accession>
<protein>
    <submittedName>
        <fullName evidence="1">Uncharacterized protein</fullName>
    </submittedName>
</protein>
<dbReference type="Proteomes" id="UP001196413">
    <property type="component" value="Unassembled WGS sequence"/>
</dbReference>
<gene>
    <name evidence="1" type="ORF">KIN20_031079</name>
</gene>
<sequence length="130" mass="13890">MPASALAAFDVPESQGRSSLLPNVIILAILEGRIIVNSTVTGICNVKGAEKMMCTTPGSMVMITTINGTFLTISGTLSTTNIIMANWWRMMWQNVVGESVSNAGIGSLWISLLFGTGHCRRKLNLNCDGV</sequence>
<dbReference type="EMBL" id="JAHQIW010006614">
    <property type="protein sequence ID" value="KAJ1369590.1"/>
    <property type="molecule type" value="Genomic_DNA"/>
</dbReference>